<comment type="subcellular location">
    <subcellularLocation>
        <location evidence="5">Nucleus</location>
    </subcellularLocation>
</comment>
<evidence type="ECO:0000259" key="7">
    <source>
        <dbReference type="Pfam" id="PF12041"/>
    </source>
</evidence>
<comment type="caution">
    <text evidence="4">Lacks conserved residue(s) required for the propagation of feature annotation.</text>
</comment>
<dbReference type="EMBL" id="CM029054">
    <property type="protein sequence ID" value="KAG2535867.1"/>
    <property type="molecule type" value="Genomic_DNA"/>
</dbReference>
<dbReference type="InterPro" id="IPR005202">
    <property type="entry name" value="TF_GRAS"/>
</dbReference>
<evidence type="ECO:0000256" key="1">
    <source>
        <dbReference type="ARBA" id="ARBA00010273"/>
    </source>
</evidence>
<dbReference type="Pfam" id="PF12041">
    <property type="entry name" value="DELLA"/>
    <property type="match status" value="1"/>
</dbReference>
<dbReference type="Proteomes" id="UP000823388">
    <property type="component" value="Chromosome 9N"/>
</dbReference>
<sequence length="528" mass="55038">MKREYQDAGGSGGDMGSSKDKMMAAAAGEQDEEVDELLAALGYKVRSSDMADVAQKLEQLEMAMGMGGVGGAATAVDDGFVSHLATDTVHYNPSDLSSWVESMLSELNAPPPPLPTAPPAPRLASTSSTVTGGAAAGGGYFDLPPAVDSSSSTYALKPIPSPVAASADPSTDSTREPKRMRTGGGSTSSSSSSSSSLDGGRTRSSVVEAAPPATQASAAANAPAVPVVVVDTQEAGIRLVHALLACAEAVQQENFTAAEALVKQIPMLASSQGGAMRKVAAYFGEALARRVYRFRPAPDSSLLDAAFADLLHAHFYESCPYLKFAHFTANQAILEAFAGCRRVHVVDFGIKQGMQWPALLQALALRPGGPPSFRLTGVGPPQPDETDALQQVGWKLAQFAHTIRVDFQYRGLGAGSGQSADAAPAAAGGTDQVMSEVYLGRQICNVVACEGAERTERHETLGQWRNRLGGAGFEPVHLGSNAYKQASTLLALFAGGDGYRVEEKDGCLTLGWHTRPLIATSAWRVAAP</sequence>
<evidence type="ECO:0000256" key="4">
    <source>
        <dbReference type="PROSITE-ProRule" id="PRU01191"/>
    </source>
</evidence>
<evidence type="ECO:0000313" key="9">
    <source>
        <dbReference type="Proteomes" id="UP000823388"/>
    </source>
</evidence>
<feature type="short sequence motif" description="VHIID" evidence="4">
    <location>
        <begin position="343"/>
        <end position="347"/>
    </location>
</feature>
<feature type="compositionally biased region" description="Low complexity" evidence="6">
    <location>
        <begin position="187"/>
        <end position="217"/>
    </location>
</feature>
<evidence type="ECO:0000256" key="6">
    <source>
        <dbReference type="SAM" id="MobiDB-lite"/>
    </source>
</evidence>
<feature type="region of interest" description="VHIID" evidence="4">
    <location>
        <begin position="312"/>
        <end position="377"/>
    </location>
</feature>
<organism evidence="8 9">
    <name type="scientific">Panicum virgatum</name>
    <name type="common">Blackwell switchgrass</name>
    <dbReference type="NCBI Taxonomy" id="38727"/>
    <lineage>
        <taxon>Eukaryota</taxon>
        <taxon>Viridiplantae</taxon>
        <taxon>Streptophyta</taxon>
        <taxon>Embryophyta</taxon>
        <taxon>Tracheophyta</taxon>
        <taxon>Spermatophyta</taxon>
        <taxon>Magnoliopsida</taxon>
        <taxon>Liliopsida</taxon>
        <taxon>Poales</taxon>
        <taxon>Poaceae</taxon>
        <taxon>PACMAD clade</taxon>
        <taxon>Panicoideae</taxon>
        <taxon>Panicodae</taxon>
        <taxon>Paniceae</taxon>
        <taxon>Panicinae</taxon>
        <taxon>Panicum</taxon>
        <taxon>Panicum sect. Hiantes</taxon>
    </lineage>
</organism>
<feature type="compositionally biased region" description="Pro residues" evidence="6">
    <location>
        <begin position="110"/>
        <end position="121"/>
    </location>
</feature>
<feature type="region of interest" description="SAW" evidence="4">
    <location>
        <begin position="448"/>
        <end position="524"/>
    </location>
</feature>
<keyword evidence="5" id="KW-0539">Nucleus</keyword>
<proteinExistence type="inferred from homology"/>
<evidence type="ECO:0000313" key="8">
    <source>
        <dbReference type="EMBL" id="KAG2535867.1"/>
    </source>
</evidence>
<dbReference type="FunFam" id="1.10.10.1290:FF:000001">
    <property type="entry name" value="DELLA protein GAI"/>
    <property type="match status" value="1"/>
</dbReference>
<keyword evidence="2 5" id="KW-0805">Transcription regulation</keyword>
<dbReference type="PANTHER" id="PTHR31636">
    <property type="entry name" value="OSJNBA0084A10.13 PROTEIN-RELATED"/>
    <property type="match status" value="1"/>
</dbReference>
<keyword evidence="3 5" id="KW-0804">Transcription</keyword>
<feature type="short sequence motif" description="LxCxE motif" evidence="4">
    <location>
        <begin position="244"/>
        <end position="248"/>
    </location>
</feature>
<feature type="region of interest" description="Disordered" evidence="6">
    <location>
        <begin position="1"/>
        <end position="30"/>
    </location>
</feature>
<feature type="region of interest" description="Disordered" evidence="6">
    <location>
        <begin position="110"/>
        <end position="130"/>
    </location>
</feature>
<feature type="domain" description="Transcriptional factor DELLA N-terminal" evidence="7">
    <location>
        <begin position="35"/>
        <end position="111"/>
    </location>
</feature>
<protein>
    <recommendedName>
        <fullName evidence="5">DELLA protein</fullName>
    </recommendedName>
</protein>
<feature type="region of interest" description="Disordered" evidence="6">
    <location>
        <begin position="152"/>
        <end position="217"/>
    </location>
</feature>
<keyword evidence="5" id="KW-0939">Gibberellin signaling pathway</keyword>
<comment type="caution">
    <text evidence="8">The sequence shown here is derived from an EMBL/GenBank/DDBJ whole genome shotgun (WGS) entry which is preliminary data.</text>
</comment>
<dbReference type="Gene3D" id="1.10.10.1290">
    <property type="entry name" value="Transcriptional regulator DELLA, N-terminal domain"/>
    <property type="match status" value="1"/>
</dbReference>
<reference evidence="8" key="1">
    <citation type="submission" date="2020-05" db="EMBL/GenBank/DDBJ databases">
        <title>WGS assembly of Panicum virgatum.</title>
        <authorList>
            <person name="Lovell J.T."/>
            <person name="Jenkins J."/>
            <person name="Shu S."/>
            <person name="Juenger T.E."/>
            <person name="Schmutz J."/>
        </authorList>
    </citation>
    <scope>NUCLEOTIDE SEQUENCE</scope>
    <source>
        <strain evidence="8">AP13</strain>
    </source>
</reference>
<dbReference type="SMART" id="SM01129">
    <property type="entry name" value="DELLA"/>
    <property type="match status" value="1"/>
</dbReference>
<evidence type="ECO:0000256" key="3">
    <source>
        <dbReference type="ARBA" id="ARBA00023163"/>
    </source>
</evidence>
<comment type="function">
    <text evidence="5">Transcriptional regulator that acts as a repressor of the gibberellin (GA) signaling pathway. Probably acts by participating in large multiprotein complexes that repress transcription of GA-inducible genes.</text>
</comment>
<evidence type="ECO:0000256" key="5">
    <source>
        <dbReference type="RuleBase" id="RU367159"/>
    </source>
</evidence>
<dbReference type="InterPro" id="IPR038088">
    <property type="entry name" value="DELLA_N_sf"/>
</dbReference>
<dbReference type="GO" id="GO:0005634">
    <property type="term" value="C:nucleus"/>
    <property type="evidence" value="ECO:0007669"/>
    <property type="project" value="UniProtKB-SubCell"/>
</dbReference>
<dbReference type="GO" id="GO:0009740">
    <property type="term" value="P:gibberellic acid mediated signaling pathway"/>
    <property type="evidence" value="ECO:0007669"/>
    <property type="project" value="UniProtKB-UniRule"/>
</dbReference>
<dbReference type="PROSITE" id="PS50985">
    <property type="entry name" value="GRAS"/>
    <property type="match status" value="1"/>
</dbReference>
<name>A0A8T0MFH8_PANVG</name>
<keyword evidence="9" id="KW-1185">Reference proteome</keyword>
<accession>A0A8T0MFH8</accession>
<dbReference type="AlphaFoldDB" id="A0A8T0MFH8"/>
<dbReference type="Pfam" id="PF03514">
    <property type="entry name" value="GRAS"/>
    <property type="match status" value="2"/>
</dbReference>
<evidence type="ECO:0000256" key="2">
    <source>
        <dbReference type="ARBA" id="ARBA00023015"/>
    </source>
</evidence>
<comment type="similarity">
    <text evidence="1 5">Belongs to the GRAS family. DELLA subfamily.</text>
</comment>
<dbReference type="InterPro" id="IPR021914">
    <property type="entry name" value="TF_DELLA_N"/>
</dbReference>
<gene>
    <name evidence="8" type="ORF">PVAP13_9NG141800</name>
</gene>
<comment type="domain">
    <text evidence="5">The DELLA motif is required for its GA-induced degradation.</text>
</comment>